<feature type="compositionally biased region" description="Acidic residues" evidence="1">
    <location>
        <begin position="200"/>
        <end position="211"/>
    </location>
</feature>
<dbReference type="EMBL" id="JAPFFF010000019">
    <property type="protein sequence ID" value="KAK8858191.1"/>
    <property type="molecule type" value="Genomic_DNA"/>
</dbReference>
<gene>
    <name evidence="2" type="ORF">M9Y10_010250</name>
    <name evidence="3" type="ORF">M9Y10_013292</name>
</gene>
<sequence>MNLNEALLQRLDKIVEKMESLENVISGIDLKLQRIVNTNDQNEVFGLTNNLNGLSSSSSTSKLDSDHSWNLSTDMKYRQGITPDQRRRDNRQANLYRSSSPSQGSGISVRQIPSYTQNDLRRSTKPSRPSSTDGNSKTNASNITANTNINNNLNDNKKKTILTNQKSENKIPSKVETPPPPQLQPSIPAKPKSSVVFFPDDNEDDLQFDED</sequence>
<feature type="compositionally biased region" description="Low complexity" evidence="1">
    <location>
        <begin position="126"/>
        <end position="154"/>
    </location>
</feature>
<evidence type="ECO:0000256" key="1">
    <source>
        <dbReference type="SAM" id="MobiDB-lite"/>
    </source>
</evidence>
<accession>A0ABR2GPU3</accession>
<proteinExistence type="predicted"/>
<feature type="compositionally biased region" description="Low complexity" evidence="1">
    <location>
        <begin position="98"/>
        <end position="108"/>
    </location>
</feature>
<dbReference type="EMBL" id="JAPFFF010000145">
    <property type="protein sequence ID" value="KAK8835397.1"/>
    <property type="molecule type" value="Genomic_DNA"/>
</dbReference>
<dbReference type="Proteomes" id="UP001470230">
    <property type="component" value="Unassembled WGS sequence"/>
</dbReference>
<evidence type="ECO:0000313" key="4">
    <source>
        <dbReference type="Proteomes" id="UP001470230"/>
    </source>
</evidence>
<protein>
    <submittedName>
        <fullName evidence="2">Uncharacterized protein</fullName>
    </submittedName>
</protein>
<name>A0ABR2GPU3_9EUKA</name>
<evidence type="ECO:0000313" key="3">
    <source>
        <dbReference type="EMBL" id="KAK8858191.1"/>
    </source>
</evidence>
<organism evidence="2 4">
    <name type="scientific">Tritrichomonas musculus</name>
    <dbReference type="NCBI Taxonomy" id="1915356"/>
    <lineage>
        <taxon>Eukaryota</taxon>
        <taxon>Metamonada</taxon>
        <taxon>Parabasalia</taxon>
        <taxon>Tritrichomonadida</taxon>
        <taxon>Tritrichomonadidae</taxon>
        <taxon>Tritrichomonas</taxon>
    </lineage>
</organism>
<reference evidence="2 4" key="1">
    <citation type="submission" date="2024-04" db="EMBL/GenBank/DDBJ databases">
        <title>Tritrichomonas musculus Genome.</title>
        <authorList>
            <person name="Alves-Ferreira E."/>
            <person name="Grigg M."/>
            <person name="Lorenzi H."/>
            <person name="Galac M."/>
        </authorList>
    </citation>
    <scope>NUCLEOTIDE SEQUENCE [LARGE SCALE GENOMIC DNA]</scope>
    <source>
        <strain evidence="2 4">EAF2021</strain>
    </source>
</reference>
<comment type="caution">
    <text evidence="2">The sequence shown here is derived from an EMBL/GenBank/DDBJ whole genome shotgun (WGS) entry which is preliminary data.</text>
</comment>
<evidence type="ECO:0000313" key="2">
    <source>
        <dbReference type="EMBL" id="KAK8835397.1"/>
    </source>
</evidence>
<feature type="region of interest" description="Disordered" evidence="1">
    <location>
        <begin position="74"/>
        <end position="211"/>
    </location>
</feature>
<keyword evidence="4" id="KW-1185">Reference proteome</keyword>